<dbReference type="InterPro" id="IPR050471">
    <property type="entry name" value="AB_hydrolase"/>
</dbReference>
<dbReference type="Gene3D" id="3.40.50.1820">
    <property type="entry name" value="alpha/beta hydrolase"/>
    <property type="match status" value="1"/>
</dbReference>
<sequence>MQTGSVHSEGAELVFDTQGTGGPLLFIPGGNGEAASYRPIADQLAGRFTVITYDRRGFSRSSGDVTADLNMAQQARDVVAVMRAAGYERSLVFGSSAGANIGLKLAADHPNQVAALLAHEPPVLRLLPDAAAQVAFTAEVHRVFLAQGPQPAMKLFMSQMVGFSAGHPVPNAQQRQNSSFFLGKELLNIADFVPDLAAIRVARVEVTMLRGALSGEAFYARTVPIVAEQLGCPVVTVPGNHLGYLLESEAFAQMLRGVLASYPFTNLVA</sequence>
<dbReference type="Pfam" id="PF00561">
    <property type="entry name" value="Abhydrolase_1"/>
    <property type="match status" value="1"/>
</dbReference>
<dbReference type="InterPro" id="IPR000073">
    <property type="entry name" value="AB_hydrolase_1"/>
</dbReference>
<dbReference type="AlphaFoldDB" id="A0A927BB88"/>
<accession>A0A927BB88</accession>
<keyword evidence="2" id="KW-0378">Hydrolase</keyword>
<name>A0A927BB88_9BACT</name>
<keyword evidence="3" id="KW-1185">Reference proteome</keyword>
<proteinExistence type="predicted"/>
<dbReference type="PANTHER" id="PTHR43433:SF5">
    <property type="entry name" value="AB HYDROLASE-1 DOMAIN-CONTAINING PROTEIN"/>
    <property type="match status" value="1"/>
</dbReference>
<dbReference type="EMBL" id="JACXAD010000002">
    <property type="protein sequence ID" value="MBD2766843.1"/>
    <property type="molecule type" value="Genomic_DNA"/>
</dbReference>
<evidence type="ECO:0000313" key="2">
    <source>
        <dbReference type="EMBL" id="MBD2766843.1"/>
    </source>
</evidence>
<dbReference type="InterPro" id="IPR029058">
    <property type="entry name" value="AB_hydrolase_fold"/>
</dbReference>
<reference evidence="2" key="1">
    <citation type="submission" date="2020-09" db="EMBL/GenBank/DDBJ databases">
        <authorList>
            <person name="Kim M.K."/>
        </authorList>
    </citation>
    <scope>NUCLEOTIDE SEQUENCE</scope>
    <source>
        <strain evidence="2">BT664</strain>
    </source>
</reference>
<dbReference type="GO" id="GO:0004806">
    <property type="term" value="F:triacylglycerol lipase activity"/>
    <property type="evidence" value="ECO:0007669"/>
    <property type="project" value="TreeGrafter"/>
</dbReference>
<dbReference type="Proteomes" id="UP000612233">
    <property type="component" value="Unassembled WGS sequence"/>
</dbReference>
<dbReference type="GO" id="GO:0046503">
    <property type="term" value="P:glycerolipid catabolic process"/>
    <property type="evidence" value="ECO:0007669"/>
    <property type="project" value="TreeGrafter"/>
</dbReference>
<evidence type="ECO:0000259" key="1">
    <source>
        <dbReference type="Pfam" id="PF00561"/>
    </source>
</evidence>
<comment type="caution">
    <text evidence="2">The sequence shown here is derived from an EMBL/GenBank/DDBJ whole genome shotgun (WGS) entry which is preliminary data.</text>
</comment>
<gene>
    <name evidence="2" type="ORF">IC235_02925</name>
</gene>
<protein>
    <submittedName>
        <fullName evidence="2">Alpha/beta hydrolase</fullName>
    </submittedName>
</protein>
<organism evidence="2 3">
    <name type="scientific">Hymenobacter montanus</name>
    <dbReference type="NCBI Taxonomy" id="2771359"/>
    <lineage>
        <taxon>Bacteria</taxon>
        <taxon>Pseudomonadati</taxon>
        <taxon>Bacteroidota</taxon>
        <taxon>Cytophagia</taxon>
        <taxon>Cytophagales</taxon>
        <taxon>Hymenobacteraceae</taxon>
        <taxon>Hymenobacter</taxon>
    </lineage>
</organism>
<dbReference type="SUPFAM" id="SSF53474">
    <property type="entry name" value="alpha/beta-Hydrolases"/>
    <property type="match status" value="1"/>
</dbReference>
<feature type="domain" description="AB hydrolase-1" evidence="1">
    <location>
        <begin position="23"/>
        <end position="162"/>
    </location>
</feature>
<dbReference type="PANTHER" id="PTHR43433">
    <property type="entry name" value="HYDROLASE, ALPHA/BETA FOLD FAMILY PROTEIN"/>
    <property type="match status" value="1"/>
</dbReference>
<dbReference type="RefSeq" id="WP_191003661.1">
    <property type="nucleotide sequence ID" value="NZ_JACXAD010000002.1"/>
</dbReference>
<evidence type="ECO:0000313" key="3">
    <source>
        <dbReference type="Proteomes" id="UP000612233"/>
    </source>
</evidence>